<evidence type="ECO:0000313" key="3">
    <source>
        <dbReference type="Proteomes" id="UP000831921"/>
    </source>
</evidence>
<protein>
    <submittedName>
        <fullName evidence="2">Uncharacterized protein</fullName>
    </submittedName>
</protein>
<evidence type="ECO:0000256" key="1">
    <source>
        <dbReference type="SAM" id="MobiDB-lite"/>
    </source>
</evidence>
<dbReference type="EMBL" id="CP097253">
    <property type="protein sequence ID" value="UUR08571.1"/>
    <property type="molecule type" value="Genomic_DNA"/>
</dbReference>
<organism evidence="2 3">
    <name type="scientific">Sphingomonas glaciei</name>
    <dbReference type="NCBI Taxonomy" id="2938948"/>
    <lineage>
        <taxon>Bacteria</taxon>
        <taxon>Pseudomonadati</taxon>
        <taxon>Pseudomonadota</taxon>
        <taxon>Alphaproteobacteria</taxon>
        <taxon>Sphingomonadales</taxon>
        <taxon>Sphingomonadaceae</taxon>
        <taxon>Sphingomonas</taxon>
    </lineage>
</organism>
<proteinExistence type="predicted"/>
<sequence>MPRAAQDVMQSLIFSAVLDAIAALKSASGNLPNNLLRQVQAIHGNVTMADLPKELQDAIAASTRAAFAGLLKEGYSVAPRDAGPARPAPRQGELVARGVDRTPRPSSRGPRSDGPRGPSGGAPRGPRGDRPSGGPPRGPRGPRTPRQD</sequence>
<dbReference type="RefSeq" id="WP_249504346.1">
    <property type="nucleotide sequence ID" value="NZ_CP097253.1"/>
</dbReference>
<feature type="compositionally biased region" description="Low complexity" evidence="1">
    <location>
        <begin position="78"/>
        <end position="90"/>
    </location>
</feature>
<reference evidence="2 3" key="1">
    <citation type="submission" date="2022-05" db="EMBL/GenBank/DDBJ databases">
        <title>S8-45 Sphingomonas ultraviolaceadurans.</title>
        <authorList>
            <person name="Liu Y."/>
        </authorList>
    </citation>
    <scope>NUCLEOTIDE SEQUENCE [LARGE SCALE GENOMIC DNA]</scope>
    <source>
        <strain evidence="2 3">S8-45</strain>
    </source>
</reference>
<evidence type="ECO:0000313" key="2">
    <source>
        <dbReference type="EMBL" id="UUR08571.1"/>
    </source>
</evidence>
<keyword evidence="3" id="KW-1185">Reference proteome</keyword>
<accession>A0ABY5MX65</accession>
<name>A0ABY5MX65_9SPHN</name>
<gene>
    <name evidence="2" type="ORF">M1K48_02715</name>
</gene>
<dbReference type="Proteomes" id="UP000831921">
    <property type="component" value="Chromosome"/>
</dbReference>
<feature type="region of interest" description="Disordered" evidence="1">
    <location>
        <begin position="76"/>
        <end position="148"/>
    </location>
</feature>